<reference evidence="2" key="1">
    <citation type="submission" date="2015-07" db="EMBL/GenBank/DDBJ databases">
        <title>MeaNS - Measles Nucleotide Surveillance Program.</title>
        <authorList>
            <person name="Tran T."/>
            <person name="Druce J."/>
        </authorList>
    </citation>
    <scope>NUCLEOTIDE SEQUENCE</scope>
    <source>
        <strain evidence="2">UCB-OBI-ISO-001</strain>
        <tissue evidence="2">Gonad</tissue>
    </source>
</reference>
<protein>
    <submittedName>
        <fullName evidence="2">Uncharacterized protein</fullName>
    </submittedName>
</protein>
<sequence length="49" mass="5638">MDDRQKSIGDNVHWTLKTGGHTENKTVEGNSKVQRCEGRNWCCKVLYNT</sequence>
<dbReference type="AlphaFoldDB" id="A0A0L8FJY9"/>
<organism evidence="2">
    <name type="scientific">Octopus bimaculoides</name>
    <name type="common">California two-spotted octopus</name>
    <dbReference type="NCBI Taxonomy" id="37653"/>
    <lineage>
        <taxon>Eukaryota</taxon>
        <taxon>Metazoa</taxon>
        <taxon>Spiralia</taxon>
        <taxon>Lophotrochozoa</taxon>
        <taxon>Mollusca</taxon>
        <taxon>Cephalopoda</taxon>
        <taxon>Coleoidea</taxon>
        <taxon>Octopodiformes</taxon>
        <taxon>Octopoda</taxon>
        <taxon>Incirrata</taxon>
        <taxon>Octopodidae</taxon>
        <taxon>Octopus</taxon>
    </lineage>
</organism>
<evidence type="ECO:0000256" key="1">
    <source>
        <dbReference type="SAM" id="MobiDB-lite"/>
    </source>
</evidence>
<feature type="region of interest" description="Disordered" evidence="1">
    <location>
        <begin position="1"/>
        <end position="29"/>
    </location>
</feature>
<dbReference type="EMBL" id="KQ430050">
    <property type="protein sequence ID" value="KOF64760.1"/>
    <property type="molecule type" value="Genomic_DNA"/>
</dbReference>
<accession>A0A0L8FJY9</accession>
<gene>
    <name evidence="2" type="ORF">OCBIM_22016832mg</name>
</gene>
<name>A0A0L8FJY9_OCTBM</name>
<proteinExistence type="predicted"/>
<evidence type="ECO:0000313" key="2">
    <source>
        <dbReference type="EMBL" id="KOF64760.1"/>
    </source>
</evidence>